<comment type="similarity">
    <text evidence="1">Belongs to the TCAB1 family.</text>
</comment>
<gene>
    <name evidence="3" type="ORF">GPUH_LOCUS15934</name>
</gene>
<evidence type="ECO:0000313" key="5">
    <source>
        <dbReference type="WBParaSite" id="GPUH_0001595401-mRNA-1"/>
    </source>
</evidence>
<dbReference type="InterPro" id="IPR051150">
    <property type="entry name" value="SWT21/TCAB1_mRNA_Telomere"/>
</dbReference>
<evidence type="ECO:0000256" key="1">
    <source>
        <dbReference type="ARBA" id="ARBA00038279"/>
    </source>
</evidence>
<dbReference type="Proteomes" id="UP000271098">
    <property type="component" value="Unassembled WGS sequence"/>
</dbReference>
<accession>A0A183E4P1</accession>
<dbReference type="Pfam" id="PF00400">
    <property type="entry name" value="WD40"/>
    <property type="match status" value="2"/>
</dbReference>
<proteinExistence type="inferred from homology"/>
<reference evidence="3 4" key="2">
    <citation type="submission" date="2018-11" db="EMBL/GenBank/DDBJ databases">
        <authorList>
            <consortium name="Pathogen Informatics"/>
        </authorList>
    </citation>
    <scope>NUCLEOTIDE SEQUENCE [LARGE SCALE GENOMIC DNA]</scope>
</reference>
<dbReference type="GO" id="GO:0003723">
    <property type="term" value="F:RNA binding"/>
    <property type="evidence" value="ECO:0007669"/>
    <property type="project" value="TreeGrafter"/>
</dbReference>
<dbReference type="Gene3D" id="2.130.10.10">
    <property type="entry name" value="YVTN repeat-like/Quinoprotein amine dehydrogenase"/>
    <property type="match status" value="1"/>
</dbReference>
<dbReference type="WBParaSite" id="GPUH_0001595401-mRNA-1">
    <property type="protein sequence ID" value="GPUH_0001595401-mRNA-1"/>
    <property type="gene ID" value="GPUH_0001595401"/>
</dbReference>
<dbReference type="SMART" id="SM00320">
    <property type="entry name" value="WD40"/>
    <property type="match status" value="3"/>
</dbReference>
<sequence length="171" mass="19093">MGFLLFKLNLKSSMNLGDLIYDCCWHSNSDLIATTSKDHPIHIWNSDGETCATFRGINALDELDSAYSLCFTFDGCCLYSGYRNVVRKFDMNLPGRHVFEMATWIAFYSDYSPGVECLFECRHAITSLCYTPDGTFLLTAGRKVMCASLLQMHFPGTIAVCSLFTKKGVAG</sequence>
<evidence type="ECO:0000313" key="4">
    <source>
        <dbReference type="Proteomes" id="UP000271098"/>
    </source>
</evidence>
<name>A0A183E4P1_9BILA</name>
<dbReference type="GO" id="GO:0030576">
    <property type="term" value="P:Cajal body organization"/>
    <property type="evidence" value="ECO:0007669"/>
    <property type="project" value="TreeGrafter"/>
</dbReference>
<dbReference type="PANTHER" id="PTHR13211">
    <property type="entry name" value="TELOMERASE CAJAL BODY PROTEIN 1"/>
    <property type="match status" value="1"/>
</dbReference>
<dbReference type="PANTHER" id="PTHR13211:SF0">
    <property type="entry name" value="TELOMERASE CAJAL BODY PROTEIN 1"/>
    <property type="match status" value="1"/>
</dbReference>
<dbReference type="EMBL" id="UYRT01083093">
    <property type="protein sequence ID" value="VDN26952.1"/>
    <property type="molecule type" value="Genomic_DNA"/>
</dbReference>
<dbReference type="InterPro" id="IPR015943">
    <property type="entry name" value="WD40/YVTN_repeat-like_dom_sf"/>
</dbReference>
<protein>
    <recommendedName>
        <fullName evidence="2">WD repeat-containing protein 79</fullName>
    </recommendedName>
</protein>
<keyword evidence="4" id="KW-1185">Reference proteome</keyword>
<reference evidence="5" key="1">
    <citation type="submission" date="2016-06" db="UniProtKB">
        <authorList>
            <consortium name="WormBaseParasite"/>
        </authorList>
    </citation>
    <scope>IDENTIFICATION</scope>
</reference>
<dbReference type="OrthoDB" id="239865at2759"/>
<evidence type="ECO:0000256" key="2">
    <source>
        <dbReference type="ARBA" id="ARBA00041558"/>
    </source>
</evidence>
<dbReference type="SUPFAM" id="SSF50978">
    <property type="entry name" value="WD40 repeat-like"/>
    <property type="match status" value="1"/>
</dbReference>
<evidence type="ECO:0000313" key="3">
    <source>
        <dbReference type="EMBL" id="VDN26952.1"/>
    </source>
</evidence>
<organism evidence="5">
    <name type="scientific">Gongylonema pulchrum</name>
    <dbReference type="NCBI Taxonomy" id="637853"/>
    <lineage>
        <taxon>Eukaryota</taxon>
        <taxon>Metazoa</taxon>
        <taxon>Ecdysozoa</taxon>
        <taxon>Nematoda</taxon>
        <taxon>Chromadorea</taxon>
        <taxon>Rhabditida</taxon>
        <taxon>Spirurina</taxon>
        <taxon>Spiruromorpha</taxon>
        <taxon>Spiruroidea</taxon>
        <taxon>Gongylonematidae</taxon>
        <taxon>Gongylonema</taxon>
    </lineage>
</organism>
<dbReference type="InterPro" id="IPR036322">
    <property type="entry name" value="WD40_repeat_dom_sf"/>
</dbReference>
<dbReference type="AlphaFoldDB" id="A0A183E4P1"/>
<dbReference type="GO" id="GO:0015030">
    <property type="term" value="C:Cajal body"/>
    <property type="evidence" value="ECO:0007669"/>
    <property type="project" value="TreeGrafter"/>
</dbReference>
<dbReference type="InterPro" id="IPR001680">
    <property type="entry name" value="WD40_rpt"/>
</dbReference>